<sequence>MREPWTAMALLLAAAFVPLAAVIGARLYPALRPPKHRPLAFVLGGLFAISLGALSTFAVLSEMGSGVFSVSTRYSGLLHADSTQRPLEYWAFVLLFYGMGVLLCGLGLASIGLCFHRLKGSEP</sequence>
<gene>
    <name evidence="2" type="ORF">XpiCFBP4643_09660</name>
</gene>
<comment type="caution">
    <text evidence="2">The sequence shown here is derived from an EMBL/GenBank/DDBJ whole genome shotgun (WGS) entry which is preliminary data.</text>
</comment>
<accession>A0A2S7D4K6</accession>
<feature type="transmembrane region" description="Helical" evidence="1">
    <location>
        <begin position="40"/>
        <end position="60"/>
    </location>
</feature>
<evidence type="ECO:0000313" key="3">
    <source>
        <dbReference type="Proteomes" id="UP000238191"/>
    </source>
</evidence>
<evidence type="ECO:0000313" key="2">
    <source>
        <dbReference type="EMBL" id="PPU68746.1"/>
    </source>
</evidence>
<proteinExistence type="predicted"/>
<name>A0A2S7D4K6_9XANT</name>
<feature type="transmembrane region" description="Helical" evidence="1">
    <location>
        <begin position="89"/>
        <end position="115"/>
    </location>
</feature>
<protein>
    <submittedName>
        <fullName evidence="2">Uncharacterized protein</fullName>
    </submittedName>
</protein>
<dbReference type="Proteomes" id="UP000238191">
    <property type="component" value="Unassembled WGS sequence"/>
</dbReference>
<evidence type="ECO:0000256" key="1">
    <source>
        <dbReference type="SAM" id="Phobius"/>
    </source>
</evidence>
<keyword evidence="1" id="KW-0812">Transmembrane</keyword>
<dbReference type="AlphaFoldDB" id="A0A2S7D4K6"/>
<feature type="transmembrane region" description="Helical" evidence="1">
    <location>
        <begin position="6"/>
        <end position="28"/>
    </location>
</feature>
<reference evidence="3" key="1">
    <citation type="submission" date="2016-08" db="EMBL/GenBank/DDBJ databases">
        <authorList>
            <person name="Merda D."/>
            <person name="Briand M."/>
            <person name="Taghouti G."/>
            <person name="Carrere S."/>
            <person name="Gouzy J."/>
            <person name="Portier P."/>
            <person name="Jacques M.-A."/>
            <person name="Fischer-Le Saux M."/>
        </authorList>
    </citation>
    <scope>NUCLEOTIDE SEQUENCE [LARGE SCALE GENOMIC DNA]</scope>
    <source>
        <strain evidence="3">CFBP4643</strain>
    </source>
</reference>
<keyword evidence="1" id="KW-1133">Transmembrane helix</keyword>
<dbReference type="EMBL" id="MDEI01000006">
    <property type="protein sequence ID" value="PPU68746.1"/>
    <property type="molecule type" value="Genomic_DNA"/>
</dbReference>
<keyword evidence="1" id="KW-0472">Membrane</keyword>
<keyword evidence="3" id="KW-1185">Reference proteome</keyword>
<organism evidence="2 3">
    <name type="scientific">Xanthomonas pisi</name>
    <dbReference type="NCBI Taxonomy" id="56457"/>
    <lineage>
        <taxon>Bacteria</taxon>
        <taxon>Pseudomonadati</taxon>
        <taxon>Pseudomonadota</taxon>
        <taxon>Gammaproteobacteria</taxon>
        <taxon>Lysobacterales</taxon>
        <taxon>Lysobacteraceae</taxon>
        <taxon>Xanthomonas</taxon>
    </lineage>
</organism>